<keyword evidence="3" id="KW-1185">Reference proteome</keyword>
<dbReference type="PROSITE" id="PS51112">
    <property type="entry name" value="AMMECR1"/>
    <property type="match status" value="1"/>
</dbReference>
<dbReference type="NCBIfam" id="TIGR00296">
    <property type="entry name" value="TIGR00296 family protein"/>
    <property type="match status" value="1"/>
</dbReference>
<comment type="caution">
    <text evidence="2">The sequence shown here is derived from an EMBL/GenBank/DDBJ whole genome shotgun (WGS) entry which is preliminary data.</text>
</comment>
<gene>
    <name evidence="2" type="ORF">FJT64_024425</name>
</gene>
<dbReference type="EMBL" id="VIIS01000927">
    <property type="protein sequence ID" value="KAF0303597.1"/>
    <property type="molecule type" value="Genomic_DNA"/>
</dbReference>
<sequence length="247" mass="28388">MLTEHLGEEAALFSFPFCNFLSGLSVMMSTSCCGTKKQKMNSGMACNGYHENRSAVTKEMCVYCFDVLYASLHNDSPPTPNFPNDSYPLFVTWQIGRDRRLRGCIGTFDSMDLHTGLKDYALTSAFRDRRFQPITRDEMPRLHLNVSLLTNFEPARDYRDWELGKHGIRIEFVCAGRRRTSTYLPEVAPDQGWDHVRTIDSLLNKGGWRGAITEEVRQSIKLIRYQSCKLGMGYDEYIEIVSQRRPN</sequence>
<feature type="domain" description="AMMECR1" evidence="1">
    <location>
        <begin position="50"/>
        <end position="241"/>
    </location>
</feature>
<dbReference type="SUPFAM" id="SSF143447">
    <property type="entry name" value="AMMECR1-like"/>
    <property type="match status" value="1"/>
</dbReference>
<dbReference type="PANTHER" id="PTHR13016">
    <property type="entry name" value="AMMECR1 HOMOLOG"/>
    <property type="match status" value="1"/>
</dbReference>
<evidence type="ECO:0000313" key="2">
    <source>
        <dbReference type="EMBL" id="KAF0303597.1"/>
    </source>
</evidence>
<evidence type="ECO:0000313" key="3">
    <source>
        <dbReference type="Proteomes" id="UP000440578"/>
    </source>
</evidence>
<accession>A0A6A4W728</accession>
<dbReference type="InterPro" id="IPR036071">
    <property type="entry name" value="AMMECR1_dom_sf"/>
</dbReference>
<dbReference type="Pfam" id="PF01871">
    <property type="entry name" value="AMMECR1"/>
    <property type="match status" value="1"/>
</dbReference>
<dbReference type="InterPro" id="IPR023473">
    <property type="entry name" value="AMMECR1"/>
</dbReference>
<dbReference type="FunFam" id="3.30.700.20:FF:000001">
    <property type="entry name" value="AMME syndrome candidate gene 1"/>
    <property type="match status" value="1"/>
</dbReference>
<dbReference type="Proteomes" id="UP000440578">
    <property type="component" value="Unassembled WGS sequence"/>
</dbReference>
<name>A0A6A4W728_AMPAM</name>
<dbReference type="Gene3D" id="3.30.700.20">
    <property type="entry name" value="Hypothetical protein ph0010, domain 1"/>
    <property type="match status" value="1"/>
</dbReference>
<dbReference type="InterPro" id="IPR027485">
    <property type="entry name" value="AMMECR1_N"/>
</dbReference>
<dbReference type="AlphaFoldDB" id="A0A6A4W728"/>
<reference evidence="2 3" key="1">
    <citation type="submission" date="2019-07" db="EMBL/GenBank/DDBJ databases">
        <title>Draft genome assembly of a fouling barnacle, Amphibalanus amphitrite (Darwin, 1854): The first reference genome for Thecostraca.</title>
        <authorList>
            <person name="Kim W."/>
        </authorList>
    </citation>
    <scope>NUCLEOTIDE SEQUENCE [LARGE SCALE GENOMIC DNA]</scope>
    <source>
        <strain evidence="2">SNU_AA5</strain>
        <tissue evidence="2">Soma without cirri and trophi</tissue>
    </source>
</reference>
<proteinExistence type="predicted"/>
<dbReference type="OrthoDB" id="24630at2759"/>
<dbReference type="PANTHER" id="PTHR13016:SF0">
    <property type="entry name" value="AMME SYNDROME CANDIDATE GENE 1 PROTEIN"/>
    <property type="match status" value="1"/>
</dbReference>
<evidence type="ECO:0000259" key="1">
    <source>
        <dbReference type="PROSITE" id="PS51112"/>
    </source>
</evidence>
<dbReference type="InterPro" id="IPR002733">
    <property type="entry name" value="AMMECR1_domain"/>
</dbReference>
<organism evidence="2 3">
    <name type="scientific">Amphibalanus amphitrite</name>
    <name type="common">Striped barnacle</name>
    <name type="synonym">Balanus amphitrite</name>
    <dbReference type="NCBI Taxonomy" id="1232801"/>
    <lineage>
        <taxon>Eukaryota</taxon>
        <taxon>Metazoa</taxon>
        <taxon>Ecdysozoa</taxon>
        <taxon>Arthropoda</taxon>
        <taxon>Crustacea</taxon>
        <taxon>Multicrustacea</taxon>
        <taxon>Cirripedia</taxon>
        <taxon>Thoracica</taxon>
        <taxon>Thoracicalcarea</taxon>
        <taxon>Balanomorpha</taxon>
        <taxon>Balanoidea</taxon>
        <taxon>Balanidae</taxon>
        <taxon>Amphibalaninae</taxon>
        <taxon>Amphibalanus</taxon>
    </lineage>
</organism>
<protein>
    <recommendedName>
        <fullName evidence="1">AMMECR1 domain-containing protein</fullName>
    </recommendedName>
</protein>